<reference evidence="2 3" key="1">
    <citation type="submission" date="2021-03" db="EMBL/GenBank/DDBJ databases">
        <title>Genomic Encyclopedia of Type Strains, Phase IV (KMG-IV): sequencing the most valuable type-strain genomes for metagenomic binning, comparative biology and taxonomic classification.</title>
        <authorList>
            <person name="Goeker M."/>
        </authorList>
    </citation>
    <scope>NUCLEOTIDE SEQUENCE [LARGE SCALE GENOMIC DNA]</scope>
    <source>
        <strain evidence="2 3">DSM 26806</strain>
    </source>
</reference>
<accession>A0ABS4JEK6</accession>
<evidence type="ECO:0000256" key="1">
    <source>
        <dbReference type="SAM" id="Phobius"/>
    </source>
</evidence>
<sequence>MKFWQKAFLGVLMVFIVSLNIALYLTSRYSFELNLKRDTDRALGEYHFIINGLNDSMNGVGYQGEGRPSSLYFISLVQSYANYYRKQQVFLSLKERNHILFSNIPERVLDSISDPTDKSYRLRLEKSGNVHYLMIAGPMMGQYTDVC</sequence>
<comment type="caution">
    <text evidence="2">The sequence shown here is derived from an EMBL/GenBank/DDBJ whole genome shotgun (WGS) entry which is preliminary data.</text>
</comment>
<keyword evidence="1" id="KW-0472">Membrane</keyword>
<dbReference type="Proteomes" id="UP001519288">
    <property type="component" value="Unassembled WGS sequence"/>
</dbReference>
<name>A0ABS4JEK6_9BACL</name>
<proteinExistence type="predicted"/>
<gene>
    <name evidence="2" type="ORF">J2Z69_001155</name>
</gene>
<organism evidence="2 3">
    <name type="scientific">Paenibacillus shirakamiensis</name>
    <dbReference type="NCBI Taxonomy" id="1265935"/>
    <lineage>
        <taxon>Bacteria</taxon>
        <taxon>Bacillati</taxon>
        <taxon>Bacillota</taxon>
        <taxon>Bacilli</taxon>
        <taxon>Bacillales</taxon>
        <taxon>Paenibacillaceae</taxon>
        <taxon>Paenibacillus</taxon>
    </lineage>
</organism>
<keyword evidence="3" id="KW-1185">Reference proteome</keyword>
<evidence type="ECO:0000313" key="3">
    <source>
        <dbReference type="Proteomes" id="UP001519288"/>
    </source>
</evidence>
<keyword evidence="1" id="KW-1133">Transmembrane helix</keyword>
<feature type="transmembrane region" description="Helical" evidence="1">
    <location>
        <begin position="7"/>
        <end position="25"/>
    </location>
</feature>
<protein>
    <submittedName>
        <fullName evidence="2">Uncharacterized protein</fullName>
    </submittedName>
</protein>
<evidence type="ECO:0000313" key="2">
    <source>
        <dbReference type="EMBL" id="MBP2000136.1"/>
    </source>
</evidence>
<keyword evidence="1" id="KW-0812">Transmembrane</keyword>
<dbReference type="RefSeq" id="WP_209859909.1">
    <property type="nucleotide sequence ID" value="NZ_JAGGLD010000001.1"/>
</dbReference>
<dbReference type="EMBL" id="JAGGLD010000001">
    <property type="protein sequence ID" value="MBP2000136.1"/>
    <property type="molecule type" value="Genomic_DNA"/>
</dbReference>